<evidence type="ECO:0000313" key="2">
    <source>
        <dbReference type="Proteomes" id="UP000037510"/>
    </source>
</evidence>
<protein>
    <submittedName>
        <fullName evidence="1">Enoyl-CoA hydratase/carnithine racemase</fullName>
    </submittedName>
</protein>
<accession>A0A0L7LS52</accession>
<name>A0A0L7LS52_OPEBR</name>
<keyword evidence="2" id="KW-1185">Reference proteome</keyword>
<dbReference type="AlphaFoldDB" id="A0A0L7LS52"/>
<dbReference type="OrthoDB" id="7442614at2759"/>
<sequence>MNGTKQEAGSGSALDDIERVLLRRRCFEEWKRVSGLSEQVVSPELLGNHTGYWEIIINGEAGKPFSGVSEIGAYALSVTSKDSVSWSANQVGLIAATLTGIRTPLALNLNTYTLGGRYDMADAENFGLLSAVGGGWQENRYGHRGSEAACTRSVGRALNRLNLQNVGHGVLTYATKPQQHQVTSFAYRLDTAVFTITGHWCNWQRDFNSIDNAQQAVPAFGWGLLATVRDYEA</sequence>
<organism evidence="1 2">
    <name type="scientific">Operophtera brumata</name>
    <name type="common">Winter moth</name>
    <name type="synonym">Phalaena brumata</name>
    <dbReference type="NCBI Taxonomy" id="104452"/>
    <lineage>
        <taxon>Eukaryota</taxon>
        <taxon>Metazoa</taxon>
        <taxon>Ecdysozoa</taxon>
        <taxon>Arthropoda</taxon>
        <taxon>Hexapoda</taxon>
        <taxon>Insecta</taxon>
        <taxon>Pterygota</taxon>
        <taxon>Neoptera</taxon>
        <taxon>Endopterygota</taxon>
        <taxon>Lepidoptera</taxon>
        <taxon>Glossata</taxon>
        <taxon>Ditrysia</taxon>
        <taxon>Geometroidea</taxon>
        <taxon>Geometridae</taxon>
        <taxon>Larentiinae</taxon>
        <taxon>Operophtera</taxon>
    </lineage>
</organism>
<comment type="caution">
    <text evidence="1">The sequence shown here is derived from an EMBL/GenBank/DDBJ whole genome shotgun (WGS) entry which is preliminary data.</text>
</comment>
<proteinExistence type="predicted"/>
<dbReference type="Proteomes" id="UP000037510">
    <property type="component" value="Unassembled WGS sequence"/>
</dbReference>
<gene>
    <name evidence="1" type="ORF">OBRU01_03067</name>
</gene>
<reference evidence="1 2" key="1">
    <citation type="journal article" date="2015" name="Genome Biol. Evol.">
        <title>The genome of winter moth (Operophtera brumata) provides a genomic perspective on sexual dimorphism and phenology.</title>
        <authorList>
            <person name="Derks M.F."/>
            <person name="Smit S."/>
            <person name="Salis L."/>
            <person name="Schijlen E."/>
            <person name="Bossers A."/>
            <person name="Mateman C."/>
            <person name="Pijl A.S."/>
            <person name="de Ridder D."/>
            <person name="Groenen M.A."/>
            <person name="Visser M.E."/>
            <person name="Megens H.J."/>
        </authorList>
    </citation>
    <scope>NUCLEOTIDE SEQUENCE [LARGE SCALE GENOMIC DNA]</scope>
    <source>
        <strain evidence="1">WM2013NL</strain>
        <tissue evidence="1">Head and thorax</tissue>
    </source>
</reference>
<evidence type="ECO:0000313" key="1">
    <source>
        <dbReference type="EMBL" id="KOB78031.1"/>
    </source>
</evidence>
<dbReference type="EMBL" id="JTDY01000259">
    <property type="protein sequence ID" value="KOB78031.1"/>
    <property type="molecule type" value="Genomic_DNA"/>
</dbReference>